<dbReference type="InterPro" id="IPR039420">
    <property type="entry name" value="WalR-like"/>
</dbReference>
<proteinExistence type="predicted"/>
<dbReference type="PROSITE" id="PS00622">
    <property type="entry name" value="HTH_LUXR_1"/>
    <property type="match status" value="1"/>
</dbReference>
<evidence type="ECO:0000256" key="3">
    <source>
        <dbReference type="ARBA" id="ARBA00023125"/>
    </source>
</evidence>
<dbReference type="PANTHER" id="PTHR43214:SF24">
    <property type="entry name" value="TRANSCRIPTIONAL REGULATORY PROTEIN NARL-RELATED"/>
    <property type="match status" value="1"/>
</dbReference>
<dbReference type="Proteomes" id="UP000325576">
    <property type="component" value="Unassembled WGS sequence"/>
</dbReference>
<evidence type="ECO:0000259" key="7">
    <source>
        <dbReference type="PROSITE" id="PS50110"/>
    </source>
</evidence>
<dbReference type="PRINTS" id="PR00038">
    <property type="entry name" value="HTHLUXR"/>
</dbReference>
<dbReference type="InterPro" id="IPR001789">
    <property type="entry name" value="Sig_transdc_resp-reg_receiver"/>
</dbReference>
<comment type="caution">
    <text evidence="8">The sequence shown here is derived from an EMBL/GenBank/DDBJ whole genome shotgun (WGS) entry which is preliminary data.</text>
</comment>
<feature type="domain" description="Response regulatory" evidence="7">
    <location>
        <begin position="3"/>
        <end position="119"/>
    </location>
</feature>
<reference evidence="8 9" key="1">
    <citation type="journal article" date="2017" name="Poromechanics V (2013)">
        <title>Genomic Characterization of the Arsenic-Tolerant Actinobacterium, &lt;i&gt;Rhodococcus erythropolis&lt;/i&gt; S43.</title>
        <authorList>
            <person name="Retamal-Morales G."/>
            <person name="Mehnert M."/>
            <person name="Schwabe R."/>
            <person name="Tischler D."/>
            <person name="Schloemann M."/>
            <person name="Levican G.J."/>
        </authorList>
    </citation>
    <scope>NUCLEOTIDE SEQUENCE [LARGE SCALE GENOMIC DNA]</scope>
    <source>
        <strain evidence="8 9">S43</strain>
    </source>
</reference>
<dbReference type="PANTHER" id="PTHR43214">
    <property type="entry name" value="TWO-COMPONENT RESPONSE REGULATOR"/>
    <property type="match status" value="1"/>
</dbReference>
<gene>
    <name evidence="8" type="ORF">BS297_24150</name>
</gene>
<dbReference type="PROSITE" id="PS50110">
    <property type="entry name" value="RESPONSE_REGULATORY"/>
    <property type="match status" value="1"/>
</dbReference>
<evidence type="ECO:0000256" key="2">
    <source>
        <dbReference type="ARBA" id="ARBA00023015"/>
    </source>
</evidence>
<evidence type="ECO:0000256" key="5">
    <source>
        <dbReference type="PROSITE-ProRule" id="PRU00169"/>
    </source>
</evidence>
<feature type="modified residue" description="4-aspartylphosphate" evidence="5">
    <location>
        <position position="54"/>
    </location>
</feature>
<keyword evidence="3" id="KW-0238">DNA-binding</keyword>
<evidence type="ECO:0000259" key="6">
    <source>
        <dbReference type="PROSITE" id="PS50043"/>
    </source>
</evidence>
<keyword evidence="1 5" id="KW-0597">Phosphoprotein</keyword>
<organism evidence="8 9">
    <name type="scientific">Rhodococcus erythropolis</name>
    <name type="common">Arthrobacter picolinophilus</name>
    <dbReference type="NCBI Taxonomy" id="1833"/>
    <lineage>
        <taxon>Bacteria</taxon>
        <taxon>Bacillati</taxon>
        <taxon>Actinomycetota</taxon>
        <taxon>Actinomycetes</taxon>
        <taxon>Mycobacteriales</taxon>
        <taxon>Nocardiaceae</taxon>
        <taxon>Rhodococcus</taxon>
        <taxon>Rhodococcus erythropolis group</taxon>
    </lineage>
</organism>
<protein>
    <recommendedName>
        <fullName evidence="10">DNA-binding response regulator</fullName>
    </recommendedName>
</protein>
<evidence type="ECO:0000313" key="9">
    <source>
        <dbReference type="Proteomes" id="UP000325576"/>
    </source>
</evidence>
<dbReference type="InterPro" id="IPR011006">
    <property type="entry name" value="CheY-like_superfamily"/>
</dbReference>
<dbReference type="Gene3D" id="3.40.50.2300">
    <property type="match status" value="1"/>
</dbReference>
<dbReference type="Pfam" id="PF00072">
    <property type="entry name" value="Response_reg"/>
    <property type="match status" value="1"/>
</dbReference>
<dbReference type="SUPFAM" id="SSF46894">
    <property type="entry name" value="C-terminal effector domain of the bipartite response regulators"/>
    <property type="match status" value="1"/>
</dbReference>
<dbReference type="GO" id="GO:0003677">
    <property type="term" value="F:DNA binding"/>
    <property type="evidence" value="ECO:0007669"/>
    <property type="project" value="UniProtKB-KW"/>
</dbReference>
<dbReference type="EMBL" id="MRBO01000644">
    <property type="protein sequence ID" value="KAB2582748.1"/>
    <property type="molecule type" value="Genomic_DNA"/>
</dbReference>
<dbReference type="CDD" id="cd17535">
    <property type="entry name" value="REC_NarL-like"/>
    <property type="match status" value="1"/>
</dbReference>
<dbReference type="SUPFAM" id="SSF52172">
    <property type="entry name" value="CheY-like"/>
    <property type="match status" value="1"/>
</dbReference>
<dbReference type="AlphaFoldDB" id="A0A5N5DX75"/>
<dbReference type="GO" id="GO:0006355">
    <property type="term" value="P:regulation of DNA-templated transcription"/>
    <property type="evidence" value="ECO:0007669"/>
    <property type="project" value="InterPro"/>
</dbReference>
<dbReference type="InterPro" id="IPR000792">
    <property type="entry name" value="Tscrpt_reg_LuxR_C"/>
</dbReference>
<dbReference type="InterPro" id="IPR016032">
    <property type="entry name" value="Sig_transdc_resp-reg_C-effctor"/>
</dbReference>
<sequence>MIRVLIVDDQPVVRHGLKLFLTNYDDINVIGESDSGPSAVLQSRRLTPDVILMDIRMPNGDGLAAAREIILQCPSQKIIIITTFGHDGYLYTAIDIGVSGFLLKNSGPDELAQAIYTAHKGGTVIAPSLLSSLAREFGRRAIVRTQRTSSPKASDDLLTTREHEIIHCLARGLSNDEIAEELHVEVSTIKTHLNRISNKVGTKSRLQTTIWAYRSGVVDVQNLDIR</sequence>
<dbReference type="CDD" id="cd06170">
    <property type="entry name" value="LuxR_C_like"/>
    <property type="match status" value="1"/>
</dbReference>
<name>A0A5N5DX75_RHOER</name>
<dbReference type="GO" id="GO:0000160">
    <property type="term" value="P:phosphorelay signal transduction system"/>
    <property type="evidence" value="ECO:0007669"/>
    <property type="project" value="InterPro"/>
</dbReference>
<dbReference type="SMART" id="SM00421">
    <property type="entry name" value="HTH_LUXR"/>
    <property type="match status" value="1"/>
</dbReference>
<feature type="domain" description="HTH luxR-type" evidence="6">
    <location>
        <begin position="151"/>
        <end position="216"/>
    </location>
</feature>
<keyword evidence="4" id="KW-0804">Transcription</keyword>
<dbReference type="InterPro" id="IPR058245">
    <property type="entry name" value="NreC/VraR/RcsB-like_REC"/>
</dbReference>
<accession>A0A5N5DX75</accession>
<evidence type="ECO:0000256" key="4">
    <source>
        <dbReference type="ARBA" id="ARBA00023163"/>
    </source>
</evidence>
<evidence type="ECO:0008006" key="10">
    <source>
        <dbReference type="Google" id="ProtNLM"/>
    </source>
</evidence>
<dbReference type="Pfam" id="PF00196">
    <property type="entry name" value="GerE"/>
    <property type="match status" value="1"/>
</dbReference>
<dbReference type="SMART" id="SM00448">
    <property type="entry name" value="REC"/>
    <property type="match status" value="1"/>
</dbReference>
<evidence type="ECO:0000256" key="1">
    <source>
        <dbReference type="ARBA" id="ARBA00022553"/>
    </source>
</evidence>
<dbReference type="PROSITE" id="PS50043">
    <property type="entry name" value="HTH_LUXR_2"/>
    <property type="match status" value="1"/>
</dbReference>
<keyword evidence="2" id="KW-0805">Transcription regulation</keyword>
<evidence type="ECO:0000313" key="8">
    <source>
        <dbReference type="EMBL" id="KAB2582748.1"/>
    </source>
</evidence>